<accession>A0A8H9IUJ1</accession>
<evidence type="ECO:0000256" key="2">
    <source>
        <dbReference type="ARBA" id="ARBA00022448"/>
    </source>
</evidence>
<evidence type="ECO:0000256" key="5">
    <source>
        <dbReference type="ARBA" id="ARBA00022989"/>
    </source>
</evidence>
<feature type="transmembrane region" description="Helical" evidence="7">
    <location>
        <begin position="96"/>
        <end position="120"/>
    </location>
</feature>
<name>A0A8H9IUJ1_9PSEU</name>
<dbReference type="InterPro" id="IPR036259">
    <property type="entry name" value="MFS_trans_sf"/>
</dbReference>
<proteinExistence type="predicted"/>
<dbReference type="GO" id="GO:0005886">
    <property type="term" value="C:plasma membrane"/>
    <property type="evidence" value="ECO:0007669"/>
    <property type="project" value="UniProtKB-SubCell"/>
</dbReference>
<feature type="transmembrane region" description="Helical" evidence="7">
    <location>
        <begin position="23"/>
        <end position="41"/>
    </location>
</feature>
<dbReference type="AlphaFoldDB" id="A0A8H9IUJ1"/>
<dbReference type="InterPro" id="IPR011701">
    <property type="entry name" value="MFS"/>
</dbReference>
<keyword evidence="2" id="KW-0813">Transport</keyword>
<dbReference type="InterPro" id="IPR005829">
    <property type="entry name" value="Sugar_transporter_CS"/>
</dbReference>
<gene>
    <name evidence="9" type="primary">shiA</name>
    <name evidence="9" type="ORF">GCM10017566_04520</name>
</gene>
<feature type="transmembrane region" description="Helical" evidence="7">
    <location>
        <begin position="384"/>
        <end position="409"/>
    </location>
</feature>
<dbReference type="OrthoDB" id="7786710at2"/>
<feature type="transmembrane region" description="Helical" evidence="7">
    <location>
        <begin position="197"/>
        <end position="218"/>
    </location>
</feature>
<feature type="transmembrane region" description="Helical" evidence="7">
    <location>
        <begin position="288"/>
        <end position="308"/>
    </location>
</feature>
<dbReference type="Proteomes" id="UP000658656">
    <property type="component" value="Unassembled WGS sequence"/>
</dbReference>
<evidence type="ECO:0000259" key="8">
    <source>
        <dbReference type="PROSITE" id="PS50850"/>
    </source>
</evidence>
<evidence type="ECO:0000256" key="7">
    <source>
        <dbReference type="SAM" id="Phobius"/>
    </source>
</evidence>
<feature type="transmembrane region" description="Helical" evidence="7">
    <location>
        <begin position="345"/>
        <end position="364"/>
    </location>
</feature>
<dbReference type="Gene3D" id="1.20.1250.20">
    <property type="entry name" value="MFS general substrate transporter like domains"/>
    <property type="match status" value="2"/>
</dbReference>
<dbReference type="SUPFAM" id="SSF103473">
    <property type="entry name" value="MFS general substrate transporter"/>
    <property type="match status" value="1"/>
</dbReference>
<feature type="transmembrane region" description="Helical" evidence="7">
    <location>
        <begin position="251"/>
        <end position="268"/>
    </location>
</feature>
<dbReference type="Pfam" id="PF07690">
    <property type="entry name" value="MFS_1"/>
    <property type="match status" value="1"/>
</dbReference>
<dbReference type="GO" id="GO:0022857">
    <property type="term" value="F:transmembrane transporter activity"/>
    <property type="evidence" value="ECO:0007669"/>
    <property type="project" value="InterPro"/>
</dbReference>
<keyword evidence="10" id="KW-1185">Reference proteome</keyword>
<evidence type="ECO:0000256" key="4">
    <source>
        <dbReference type="ARBA" id="ARBA00022692"/>
    </source>
</evidence>
<evidence type="ECO:0000256" key="1">
    <source>
        <dbReference type="ARBA" id="ARBA00004651"/>
    </source>
</evidence>
<organism evidence="9 10">
    <name type="scientific">Amycolatopsis bartoniae</name>
    <dbReference type="NCBI Taxonomy" id="941986"/>
    <lineage>
        <taxon>Bacteria</taxon>
        <taxon>Bacillati</taxon>
        <taxon>Actinomycetota</taxon>
        <taxon>Actinomycetes</taxon>
        <taxon>Pseudonocardiales</taxon>
        <taxon>Pseudonocardiaceae</taxon>
        <taxon>Amycolatopsis</taxon>
    </lineage>
</organism>
<comment type="subcellular location">
    <subcellularLocation>
        <location evidence="1">Cell membrane</location>
        <topology evidence="1">Multi-pass membrane protein</topology>
    </subcellularLocation>
</comment>
<reference evidence="9" key="2">
    <citation type="submission" date="2020-09" db="EMBL/GenBank/DDBJ databases">
        <authorList>
            <person name="Sun Q."/>
            <person name="Zhou Y."/>
        </authorList>
    </citation>
    <scope>NUCLEOTIDE SEQUENCE</scope>
    <source>
        <strain evidence="9">CGMCC 4.7679</strain>
    </source>
</reference>
<evidence type="ECO:0000256" key="3">
    <source>
        <dbReference type="ARBA" id="ARBA00022475"/>
    </source>
</evidence>
<keyword evidence="3" id="KW-1003">Cell membrane</keyword>
<dbReference type="PANTHER" id="PTHR43045:SF1">
    <property type="entry name" value="SHIKIMATE TRANSPORTER"/>
    <property type="match status" value="1"/>
</dbReference>
<sequence>MDDVVQPVEQIVPTTSKRARRRVLWAGFLGTTIEWFDYYLYGSAAAVVFNKLFFPSLSSVVGTIAAFGTLGAGFIVRPLGGILYGHFGDKFGRKRVLVSSVWLMGISTVAVGLLPTYAAVGIAAPILLTLLRLLQGLAGGGEWGGAVLMSLEHYSASRWRAVAASVPQIGVGLGIALATAAFAALTGYFDDAALFGWAWRIPFLASSVLVAVAIWIRLGIDESPIFKAVQEKRRQAKEKERLPIIEVFRKHPGTLGIGILLVIGPYTAKTILNSFGPAYAVEVGFSRSTALGVASATALLSLPILPLAAMWSESIGRKKVYILGAALTGIASFVTFWLVNTGSVRWLVIGYLIFTAVHPVVYGVQSSFLAELFGVKTRYTGTSFAYHVGGVVGGGFGPAIAASLLALSGGAPNNVLFSGFMALCCVASVVAAVLAKETRGRDLTEE</sequence>
<reference evidence="9" key="1">
    <citation type="journal article" date="2014" name="Int. J. Syst. Evol. Microbiol.">
        <title>Complete genome sequence of Corynebacterium casei LMG S-19264T (=DSM 44701T), isolated from a smear-ripened cheese.</title>
        <authorList>
            <consortium name="US DOE Joint Genome Institute (JGI-PGF)"/>
            <person name="Walter F."/>
            <person name="Albersmeier A."/>
            <person name="Kalinowski J."/>
            <person name="Ruckert C."/>
        </authorList>
    </citation>
    <scope>NUCLEOTIDE SEQUENCE</scope>
    <source>
        <strain evidence="9">CGMCC 4.7679</strain>
    </source>
</reference>
<dbReference type="EMBL" id="BNAV01000001">
    <property type="protein sequence ID" value="GHF34905.1"/>
    <property type="molecule type" value="Genomic_DNA"/>
</dbReference>
<evidence type="ECO:0000256" key="6">
    <source>
        <dbReference type="ARBA" id="ARBA00023136"/>
    </source>
</evidence>
<protein>
    <submittedName>
        <fullName evidence="9">MFS transporter</fullName>
    </submittedName>
</protein>
<evidence type="ECO:0000313" key="10">
    <source>
        <dbReference type="Proteomes" id="UP000658656"/>
    </source>
</evidence>
<keyword evidence="4 7" id="KW-0812">Transmembrane</keyword>
<dbReference type="InterPro" id="IPR020846">
    <property type="entry name" value="MFS_dom"/>
</dbReference>
<keyword evidence="5 7" id="KW-1133">Transmembrane helix</keyword>
<feature type="transmembrane region" description="Helical" evidence="7">
    <location>
        <begin position="415"/>
        <end position="435"/>
    </location>
</feature>
<feature type="transmembrane region" description="Helical" evidence="7">
    <location>
        <begin position="53"/>
        <end position="76"/>
    </location>
</feature>
<comment type="caution">
    <text evidence="9">The sequence shown here is derived from an EMBL/GenBank/DDBJ whole genome shotgun (WGS) entry which is preliminary data.</text>
</comment>
<dbReference type="PROSITE" id="PS00216">
    <property type="entry name" value="SUGAR_TRANSPORT_1"/>
    <property type="match status" value="1"/>
</dbReference>
<keyword evidence="6 7" id="KW-0472">Membrane</keyword>
<dbReference type="PANTHER" id="PTHR43045">
    <property type="entry name" value="SHIKIMATE TRANSPORTER"/>
    <property type="match status" value="1"/>
</dbReference>
<feature type="transmembrane region" description="Helical" evidence="7">
    <location>
        <begin position="161"/>
        <end position="185"/>
    </location>
</feature>
<dbReference type="RefSeq" id="WP_145933530.1">
    <property type="nucleotide sequence ID" value="NZ_BNAV01000001.1"/>
</dbReference>
<evidence type="ECO:0000313" key="9">
    <source>
        <dbReference type="EMBL" id="GHF34905.1"/>
    </source>
</evidence>
<feature type="domain" description="Major facilitator superfamily (MFS) profile" evidence="8">
    <location>
        <begin position="23"/>
        <end position="439"/>
    </location>
</feature>
<feature type="transmembrane region" description="Helical" evidence="7">
    <location>
        <begin position="320"/>
        <end position="339"/>
    </location>
</feature>
<dbReference type="PROSITE" id="PS50850">
    <property type="entry name" value="MFS"/>
    <property type="match status" value="1"/>
</dbReference>